<keyword evidence="2" id="KW-1185">Reference proteome</keyword>
<dbReference type="NCBIfam" id="TIGR04371">
    <property type="entry name" value="methyltran_NanM"/>
    <property type="match status" value="1"/>
</dbReference>
<accession>A0ABV9RTW7</accession>
<dbReference type="RefSeq" id="WP_378054710.1">
    <property type="nucleotide sequence ID" value="NZ_JBHSIS010000002.1"/>
</dbReference>
<comment type="caution">
    <text evidence="1">The sequence shown here is derived from an EMBL/GenBank/DDBJ whole genome shotgun (WGS) entry which is preliminary data.</text>
</comment>
<dbReference type="InterPro" id="IPR029063">
    <property type="entry name" value="SAM-dependent_MTases_sf"/>
</dbReference>
<dbReference type="SUPFAM" id="SSF53335">
    <property type="entry name" value="S-adenosyl-L-methionine-dependent methyltransferases"/>
    <property type="match status" value="1"/>
</dbReference>
<dbReference type="EMBL" id="JBHSIS010000002">
    <property type="protein sequence ID" value="MFC4852755.1"/>
    <property type="molecule type" value="Genomic_DNA"/>
</dbReference>
<evidence type="ECO:0000313" key="1">
    <source>
        <dbReference type="EMBL" id="MFC4852755.1"/>
    </source>
</evidence>
<sequence length="341" mass="38696">MTDWTGLTKQLLEGVRDCDAVYRPTNFWTPGLRDILADLEQRGMEGFKSWPTAGYWFYPSYHTPLPPRTFEKTFKLALKENPDLSKFSWIRTTNGFHEARRDFDAARLTWDQSRWPFDLEGFGESAVGQPPRHYALTDEDSVRWGKPYLNYLLCLAALSRHVDEPPRHFLEIGGGFGVLGEILMRRDEQARYVNLDIPPLLTVSSFYLTTLFGDRVRIPDALDVAGPLDPPASGCLPNWRLPDVRGPFDVFVNSFSFQEMEPHVVDHYVGMVADLGVTHVVSLNSREGKRRATSDTEGGVLDPVTSDRIVEMFGERGYTVSGRYGRPLIYSAGELVVLKRT</sequence>
<keyword evidence="1" id="KW-0808">Transferase</keyword>
<keyword evidence="1" id="KW-0489">Methyltransferase</keyword>
<gene>
    <name evidence="1" type="ORF">ACFPCV_04500</name>
</gene>
<dbReference type="EC" id="2.1.1.-" evidence="1"/>
<protein>
    <submittedName>
        <fullName evidence="1">Sugar O-methyltransferase</fullName>
        <ecNumber evidence="1">2.1.1.-</ecNumber>
    </submittedName>
</protein>
<evidence type="ECO:0000313" key="2">
    <source>
        <dbReference type="Proteomes" id="UP001595859"/>
    </source>
</evidence>
<reference evidence="2" key="1">
    <citation type="journal article" date="2019" name="Int. J. Syst. Evol. Microbiol.">
        <title>The Global Catalogue of Microorganisms (GCM) 10K type strain sequencing project: providing services to taxonomists for standard genome sequencing and annotation.</title>
        <authorList>
            <consortium name="The Broad Institute Genomics Platform"/>
            <consortium name="The Broad Institute Genome Sequencing Center for Infectious Disease"/>
            <person name="Wu L."/>
            <person name="Ma J."/>
        </authorList>
    </citation>
    <scope>NUCLEOTIDE SEQUENCE [LARGE SCALE GENOMIC DNA]</scope>
    <source>
        <strain evidence="2">ZS-22-S1</strain>
    </source>
</reference>
<organism evidence="1 2">
    <name type="scientific">Actinophytocola glycyrrhizae</name>
    <dbReference type="NCBI Taxonomy" id="2044873"/>
    <lineage>
        <taxon>Bacteria</taxon>
        <taxon>Bacillati</taxon>
        <taxon>Actinomycetota</taxon>
        <taxon>Actinomycetes</taxon>
        <taxon>Pseudonocardiales</taxon>
        <taxon>Pseudonocardiaceae</taxon>
    </lineage>
</organism>
<dbReference type="GO" id="GO:0032259">
    <property type="term" value="P:methylation"/>
    <property type="evidence" value="ECO:0007669"/>
    <property type="project" value="UniProtKB-KW"/>
</dbReference>
<dbReference type="Proteomes" id="UP001595859">
    <property type="component" value="Unassembled WGS sequence"/>
</dbReference>
<proteinExistence type="predicted"/>
<name>A0ABV9RTW7_9PSEU</name>
<dbReference type="GO" id="GO:0008168">
    <property type="term" value="F:methyltransferase activity"/>
    <property type="evidence" value="ECO:0007669"/>
    <property type="project" value="UniProtKB-KW"/>
</dbReference>
<dbReference type="InterPro" id="IPR030807">
    <property type="entry name" value="Methyltran_NanM"/>
</dbReference>